<proteinExistence type="predicted"/>
<dbReference type="Proteomes" id="UP000276133">
    <property type="component" value="Unassembled WGS sequence"/>
</dbReference>
<reference evidence="2 3" key="1">
    <citation type="journal article" date="2018" name="Sci. Rep.">
        <title>Genomic signatures of local adaptation to the degree of environmental predictability in rotifers.</title>
        <authorList>
            <person name="Franch-Gras L."/>
            <person name="Hahn C."/>
            <person name="Garcia-Roger E.M."/>
            <person name="Carmona M.J."/>
            <person name="Serra M."/>
            <person name="Gomez A."/>
        </authorList>
    </citation>
    <scope>NUCLEOTIDE SEQUENCE [LARGE SCALE GENOMIC DNA]</scope>
    <source>
        <strain evidence="2">HYR1</strain>
    </source>
</reference>
<feature type="region of interest" description="Disordered" evidence="1">
    <location>
        <begin position="29"/>
        <end position="57"/>
    </location>
</feature>
<protein>
    <submittedName>
        <fullName evidence="2">Uncharacterized protein</fullName>
    </submittedName>
</protein>
<evidence type="ECO:0000313" key="3">
    <source>
        <dbReference type="Proteomes" id="UP000276133"/>
    </source>
</evidence>
<gene>
    <name evidence="2" type="ORF">BpHYR1_024447</name>
</gene>
<sequence>MNVEGILMKMWLKMLLQSYNTVKTNLSKTASTDQSIRGAEGRQELNHENPEKTTDCRDPCPFFSKLFQPNL</sequence>
<dbReference type="EMBL" id="REGN01001731">
    <property type="protein sequence ID" value="RNA32898.1"/>
    <property type="molecule type" value="Genomic_DNA"/>
</dbReference>
<organism evidence="2 3">
    <name type="scientific">Brachionus plicatilis</name>
    <name type="common">Marine rotifer</name>
    <name type="synonym">Brachionus muelleri</name>
    <dbReference type="NCBI Taxonomy" id="10195"/>
    <lineage>
        <taxon>Eukaryota</taxon>
        <taxon>Metazoa</taxon>
        <taxon>Spiralia</taxon>
        <taxon>Gnathifera</taxon>
        <taxon>Rotifera</taxon>
        <taxon>Eurotatoria</taxon>
        <taxon>Monogononta</taxon>
        <taxon>Pseudotrocha</taxon>
        <taxon>Ploima</taxon>
        <taxon>Brachionidae</taxon>
        <taxon>Brachionus</taxon>
    </lineage>
</organism>
<name>A0A3M7SBE6_BRAPC</name>
<accession>A0A3M7SBE6</accession>
<evidence type="ECO:0000313" key="2">
    <source>
        <dbReference type="EMBL" id="RNA32898.1"/>
    </source>
</evidence>
<evidence type="ECO:0000256" key="1">
    <source>
        <dbReference type="SAM" id="MobiDB-lite"/>
    </source>
</evidence>
<feature type="compositionally biased region" description="Basic and acidic residues" evidence="1">
    <location>
        <begin position="39"/>
        <end position="57"/>
    </location>
</feature>
<keyword evidence="3" id="KW-1185">Reference proteome</keyword>
<comment type="caution">
    <text evidence="2">The sequence shown here is derived from an EMBL/GenBank/DDBJ whole genome shotgun (WGS) entry which is preliminary data.</text>
</comment>
<dbReference type="AlphaFoldDB" id="A0A3M7SBE6"/>